<keyword evidence="8 12" id="KW-1133">Transmembrane helix</keyword>
<dbReference type="PANTHER" id="PTHR45528">
    <property type="entry name" value="SENSOR HISTIDINE KINASE CPXA"/>
    <property type="match status" value="1"/>
</dbReference>
<keyword evidence="4" id="KW-0597">Phosphoprotein</keyword>
<keyword evidence="5" id="KW-0808">Transferase</keyword>
<keyword evidence="7 14" id="KW-0418">Kinase</keyword>
<dbReference type="CDD" id="cd00082">
    <property type="entry name" value="HisKA"/>
    <property type="match status" value="1"/>
</dbReference>
<dbReference type="SUPFAM" id="SSF47384">
    <property type="entry name" value="Homodimeric domain of signal transducing histidine kinase"/>
    <property type="match status" value="1"/>
</dbReference>
<dbReference type="Gene3D" id="1.10.287.130">
    <property type="match status" value="1"/>
</dbReference>
<accession>A0A1H3F6M6</accession>
<dbReference type="Gene3D" id="3.30.565.10">
    <property type="entry name" value="Histidine kinase-like ATPase, C-terminal domain"/>
    <property type="match status" value="1"/>
</dbReference>
<dbReference type="GO" id="GO:0005886">
    <property type="term" value="C:plasma membrane"/>
    <property type="evidence" value="ECO:0007669"/>
    <property type="project" value="TreeGrafter"/>
</dbReference>
<organism evidence="14 15">
    <name type="scientific">Tepidimicrobium xylanilyticum</name>
    <dbReference type="NCBI Taxonomy" id="1123352"/>
    <lineage>
        <taxon>Bacteria</taxon>
        <taxon>Bacillati</taxon>
        <taxon>Bacillota</taxon>
        <taxon>Tissierellia</taxon>
        <taxon>Tissierellales</taxon>
        <taxon>Tepidimicrobiaceae</taxon>
        <taxon>Tepidimicrobium</taxon>
    </lineage>
</organism>
<evidence type="ECO:0000256" key="7">
    <source>
        <dbReference type="ARBA" id="ARBA00022777"/>
    </source>
</evidence>
<keyword evidence="6 12" id="KW-0812">Transmembrane</keyword>
<evidence type="ECO:0000256" key="3">
    <source>
        <dbReference type="ARBA" id="ARBA00012438"/>
    </source>
</evidence>
<dbReference type="InterPro" id="IPR050398">
    <property type="entry name" value="HssS/ArlS-like"/>
</dbReference>
<dbReference type="SMART" id="SM00387">
    <property type="entry name" value="HATPase_c"/>
    <property type="match status" value="1"/>
</dbReference>
<dbReference type="InterPro" id="IPR005467">
    <property type="entry name" value="His_kinase_dom"/>
</dbReference>
<dbReference type="InterPro" id="IPR003661">
    <property type="entry name" value="HisK_dim/P_dom"/>
</dbReference>
<dbReference type="Proteomes" id="UP000198828">
    <property type="component" value="Unassembled WGS sequence"/>
</dbReference>
<dbReference type="PROSITE" id="PS50109">
    <property type="entry name" value="HIS_KIN"/>
    <property type="match status" value="1"/>
</dbReference>
<comment type="catalytic activity">
    <reaction evidence="1">
        <text>ATP + protein L-histidine = ADP + protein N-phospho-L-histidine.</text>
        <dbReference type="EC" id="2.7.13.3"/>
    </reaction>
</comment>
<dbReference type="AlphaFoldDB" id="A0A1H3F6M6"/>
<dbReference type="InterPro" id="IPR003594">
    <property type="entry name" value="HATPase_dom"/>
</dbReference>
<feature type="transmembrane region" description="Helical" evidence="12">
    <location>
        <begin position="6"/>
        <end position="25"/>
    </location>
</feature>
<dbReference type="Pfam" id="PF00512">
    <property type="entry name" value="HisKA"/>
    <property type="match status" value="1"/>
</dbReference>
<dbReference type="SUPFAM" id="SSF55874">
    <property type="entry name" value="ATPase domain of HSP90 chaperone/DNA topoisomerase II/histidine kinase"/>
    <property type="match status" value="1"/>
</dbReference>
<keyword evidence="9" id="KW-0902">Two-component regulatory system</keyword>
<name>A0A1H3F6M6_9FIRM</name>
<keyword evidence="10 12" id="KW-0472">Membrane</keyword>
<evidence type="ECO:0000256" key="10">
    <source>
        <dbReference type="ARBA" id="ARBA00023136"/>
    </source>
</evidence>
<dbReference type="CDD" id="cd00075">
    <property type="entry name" value="HATPase"/>
    <property type="match status" value="1"/>
</dbReference>
<dbReference type="PANTHER" id="PTHR45528:SF8">
    <property type="entry name" value="HISTIDINE KINASE"/>
    <property type="match status" value="1"/>
</dbReference>
<sequence>MRKILYIIIILSLLLIVFLTQLLFIKKQLKNITEQLKNYNMRKTDKKIDITFLNREIESIASEINNLIDLHIQSNTEKKSAERQLKQAIANMSHDLRTPLTSILGYIQLMEDDEISDEERKQYLKIAKDRTKRLQTLLNDFFELSVIESVDYSLKLENLNIKSIVEETIINLYDKFNEKQIVPNIQMPKEKVSINADESATKRVIENLVSNAIKYSYRNIAIILEKSKTTVDLTISNDAENLTEKDVELFFDRFYMADQTRSGKGTGLGLSIAQSLMDKMNGELSAELKDGYLHMKCSWALTDNK</sequence>
<dbReference type="InterPro" id="IPR008358">
    <property type="entry name" value="Sig_transdc_His_kin/Pase_MprB"/>
</dbReference>
<evidence type="ECO:0000256" key="6">
    <source>
        <dbReference type="ARBA" id="ARBA00022692"/>
    </source>
</evidence>
<evidence type="ECO:0000256" key="2">
    <source>
        <dbReference type="ARBA" id="ARBA00004141"/>
    </source>
</evidence>
<keyword evidence="15" id="KW-1185">Reference proteome</keyword>
<comment type="subcellular location">
    <subcellularLocation>
        <location evidence="2">Membrane</location>
        <topology evidence="2">Multi-pass membrane protein</topology>
    </subcellularLocation>
</comment>
<feature type="coiled-coil region" evidence="11">
    <location>
        <begin position="22"/>
        <end position="91"/>
    </location>
</feature>
<dbReference type="EC" id="2.7.13.3" evidence="3"/>
<feature type="domain" description="Histidine kinase" evidence="13">
    <location>
        <begin position="91"/>
        <end position="291"/>
    </location>
</feature>
<keyword evidence="11" id="KW-0175">Coiled coil</keyword>
<evidence type="ECO:0000313" key="14">
    <source>
        <dbReference type="EMBL" id="SDX86621.1"/>
    </source>
</evidence>
<evidence type="ECO:0000256" key="9">
    <source>
        <dbReference type="ARBA" id="ARBA00023012"/>
    </source>
</evidence>
<evidence type="ECO:0000256" key="8">
    <source>
        <dbReference type="ARBA" id="ARBA00022989"/>
    </source>
</evidence>
<dbReference type="EMBL" id="FNNG01000027">
    <property type="protein sequence ID" value="SDX86621.1"/>
    <property type="molecule type" value="Genomic_DNA"/>
</dbReference>
<evidence type="ECO:0000259" key="13">
    <source>
        <dbReference type="PROSITE" id="PS50109"/>
    </source>
</evidence>
<dbReference type="InterPro" id="IPR036097">
    <property type="entry name" value="HisK_dim/P_sf"/>
</dbReference>
<dbReference type="SMART" id="SM00388">
    <property type="entry name" value="HisKA"/>
    <property type="match status" value="1"/>
</dbReference>
<evidence type="ECO:0000256" key="1">
    <source>
        <dbReference type="ARBA" id="ARBA00000085"/>
    </source>
</evidence>
<reference evidence="14 15" key="1">
    <citation type="submission" date="2016-10" db="EMBL/GenBank/DDBJ databases">
        <authorList>
            <person name="de Groot N.N."/>
        </authorList>
    </citation>
    <scope>NUCLEOTIDE SEQUENCE [LARGE SCALE GENOMIC DNA]</scope>
    <source>
        <strain evidence="14 15">DSM 23310</strain>
    </source>
</reference>
<dbReference type="PRINTS" id="PR01780">
    <property type="entry name" value="LANTIREGPROT"/>
</dbReference>
<dbReference type="GO" id="GO:0000155">
    <property type="term" value="F:phosphorelay sensor kinase activity"/>
    <property type="evidence" value="ECO:0007669"/>
    <property type="project" value="InterPro"/>
</dbReference>
<dbReference type="InterPro" id="IPR036890">
    <property type="entry name" value="HATPase_C_sf"/>
</dbReference>
<gene>
    <name evidence="14" type="ORF">SAMN05660923_03078</name>
</gene>
<protein>
    <recommendedName>
        <fullName evidence="3">histidine kinase</fullName>
        <ecNumber evidence="3">2.7.13.3</ecNumber>
    </recommendedName>
</protein>
<dbReference type="Pfam" id="PF02518">
    <property type="entry name" value="HATPase_c"/>
    <property type="match status" value="1"/>
</dbReference>
<evidence type="ECO:0000256" key="4">
    <source>
        <dbReference type="ARBA" id="ARBA00022553"/>
    </source>
</evidence>
<evidence type="ECO:0000256" key="5">
    <source>
        <dbReference type="ARBA" id="ARBA00022679"/>
    </source>
</evidence>
<evidence type="ECO:0000313" key="15">
    <source>
        <dbReference type="Proteomes" id="UP000198828"/>
    </source>
</evidence>
<proteinExistence type="predicted"/>
<evidence type="ECO:0000256" key="12">
    <source>
        <dbReference type="SAM" id="Phobius"/>
    </source>
</evidence>
<dbReference type="FunFam" id="1.10.287.130:FF:000001">
    <property type="entry name" value="Two-component sensor histidine kinase"/>
    <property type="match status" value="1"/>
</dbReference>
<evidence type="ECO:0000256" key="11">
    <source>
        <dbReference type="SAM" id="Coils"/>
    </source>
</evidence>